<sequence length="139" mass="16249">MSQSQVENPLLQTESVAVAVDTDLQEVGKLFTRLQDDIQLHLIEEYIKPQLRGDDLVREFDKQLNSDECSSLNWQVLVDVVGKIIENKEALAQMFEKYEDIGFKQYYEQHFIQKKNQFTQPSWDALSSFCATLTMCKWH</sequence>
<protein>
    <submittedName>
        <fullName evidence="1">Uncharacterized protein</fullName>
    </submittedName>
</protein>
<reference evidence="1" key="1">
    <citation type="journal article" date="2020" name="Nature">
        <title>Giant virus diversity and host interactions through global metagenomics.</title>
        <authorList>
            <person name="Schulz F."/>
            <person name="Roux S."/>
            <person name="Paez-Espino D."/>
            <person name="Jungbluth S."/>
            <person name="Walsh D.A."/>
            <person name="Denef V.J."/>
            <person name="McMahon K.D."/>
            <person name="Konstantinidis K.T."/>
            <person name="Eloe-Fadrosh E.A."/>
            <person name="Kyrpides N.C."/>
            <person name="Woyke T."/>
        </authorList>
    </citation>
    <scope>NUCLEOTIDE SEQUENCE</scope>
    <source>
        <strain evidence="1">GVMAG-M-3300023184-51</strain>
    </source>
</reference>
<evidence type="ECO:0000313" key="1">
    <source>
        <dbReference type="EMBL" id="QHT88885.1"/>
    </source>
</evidence>
<name>A0A6C0I904_9ZZZZ</name>
<dbReference type="AlphaFoldDB" id="A0A6C0I904"/>
<accession>A0A6C0I904</accession>
<proteinExistence type="predicted"/>
<organism evidence="1">
    <name type="scientific">viral metagenome</name>
    <dbReference type="NCBI Taxonomy" id="1070528"/>
    <lineage>
        <taxon>unclassified sequences</taxon>
        <taxon>metagenomes</taxon>
        <taxon>organismal metagenomes</taxon>
    </lineage>
</organism>
<dbReference type="EMBL" id="MN740125">
    <property type="protein sequence ID" value="QHT88885.1"/>
    <property type="molecule type" value="Genomic_DNA"/>
</dbReference>